<gene>
    <name evidence="1" type="ORF">TRIHO_33310</name>
</gene>
<accession>A0A132BVN9</accession>
<protein>
    <recommendedName>
        <fullName evidence="3">Phage major tail protein 2</fullName>
    </recommendedName>
</protein>
<dbReference type="Gene3D" id="4.10.410.40">
    <property type="match status" value="1"/>
</dbReference>
<proteinExistence type="predicted"/>
<dbReference type="EMBL" id="LPUY01000087">
    <property type="protein sequence ID" value="KUP91800.1"/>
    <property type="molecule type" value="Genomic_DNA"/>
</dbReference>
<name>A0A132BVN9_9RHOB</name>
<comment type="caution">
    <text evidence="1">The sequence shown here is derived from an EMBL/GenBank/DDBJ whole genome shotgun (WGS) entry which is preliminary data.</text>
</comment>
<sequence length="148" mass="16064">MAEHVIAGDLVDLEWSPDGEEATYEIIPGCKTVGIPEENPEYRDRTSLDSPGRAKEWGVGLTDTSEVTLSCFYSADLYEAAAAYKAARAPVFFRVKLPAVEGAATGDVFTYKAFVNPSIPSTDQDGDLMTDLKLRPTGLIDWERGANA</sequence>
<dbReference type="AlphaFoldDB" id="A0A132BVN9"/>
<evidence type="ECO:0000313" key="1">
    <source>
        <dbReference type="EMBL" id="KUP91800.1"/>
    </source>
</evidence>
<evidence type="ECO:0000313" key="2">
    <source>
        <dbReference type="Proteomes" id="UP000068382"/>
    </source>
</evidence>
<dbReference type="RefSeq" id="WP_068246192.1">
    <property type="nucleotide sequence ID" value="NZ_LPUY01000087.1"/>
</dbReference>
<dbReference type="Proteomes" id="UP000068382">
    <property type="component" value="Unassembled WGS sequence"/>
</dbReference>
<evidence type="ECO:0008006" key="3">
    <source>
        <dbReference type="Google" id="ProtNLM"/>
    </source>
</evidence>
<dbReference type="OrthoDB" id="7871107at2"/>
<reference evidence="1 2" key="1">
    <citation type="submission" date="2015-12" db="EMBL/GenBank/DDBJ databases">
        <title>Genome sequence of the marine Rhodobacteraceae strain O3.65, Candidatus Tritonibacter horizontis.</title>
        <authorList>
            <person name="Poehlein A."/>
            <person name="Giebel H.A."/>
            <person name="Voget S."/>
            <person name="Brinkhoff T."/>
        </authorList>
    </citation>
    <scope>NUCLEOTIDE SEQUENCE [LARGE SCALE GENOMIC DNA]</scope>
    <source>
        <strain evidence="1 2">O3.65</strain>
    </source>
</reference>
<keyword evidence="2" id="KW-1185">Reference proteome</keyword>
<organism evidence="1 2">
    <name type="scientific">Tritonibacter horizontis</name>
    <dbReference type="NCBI Taxonomy" id="1768241"/>
    <lineage>
        <taxon>Bacteria</taxon>
        <taxon>Pseudomonadati</taxon>
        <taxon>Pseudomonadota</taxon>
        <taxon>Alphaproteobacteria</taxon>
        <taxon>Rhodobacterales</taxon>
        <taxon>Paracoccaceae</taxon>
        <taxon>Tritonibacter</taxon>
    </lineage>
</organism>